<dbReference type="Proteomes" id="UP000028488">
    <property type="component" value="Chromosome"/>
</dbReference>
<dbReference type="GO" id="GO:0008233">
    <property type="term" value="F:peptidase activity"/>
    <property type="evidence" value="ECO:0007669"/>
    <property type="project" value="UniProtKB-KW"/>
</dbReference>
<keyword evidence="3" id="KW-0378">Hydrolase</keyword>
<keyword evidence="3" id="KW-0547">Nucleotide-binding</keyword>
<reference evidence="3 4" key="1">
    <citation type="submission" date="2014-07" db="EMBL/GenBank/DDBJ databases">
        <title>Genome Sequence of Rhodococcus opacus Strain R7, a Biodegrader of Mono- and Polycyclic Aromatic Hydrocarbons.</title>
        <authorList>
            <person name="Di Gennaro P."/>
            <person name="Zampolli J."/>
            <person name="Presti I."/>
            <person name="Cappelletti M."/>
            <person name="D'Ursi P."/>
            <person name="Orro A."/>
            <person name="Mezzelani A."/>
            <person name="Milanesi L."/>
        </authorList>
    </citation>
    <scope>NUCLEOTIDE SEQUENCE [LARGE SCALE GENOMIC DNA]</scope>
    <source>
        <strain evidence="3 4">R7</strain>
    </source>
</reference>
<protein>
    <submittedName>
        <fullName evidence="3">Clp protease ATP-binding protein</fullName>
    </submittedName>
</protein>
<dbReference type="EMBL" id="CP008947">
    <property type="protein sequence ID" value="AII08581.1"/>
    <property type="molecule type" value="Genomic_DNA"/>
</dbReference>
<evidence type="ECO:0000259" key="2">
    <source>
        <dbReference type="PROSITE" id="PS51903"/>
    </source>
</evidence>
<evidence type="ECO:0000313" key="3">
    <source>
        <dbReference type="EMBL" id="AII08581.1"/>
    </source>
</evidence>
<sequence length="163" mass="17413">MKFTRAWRDMRTMKTLFSETEAEADRLGDREPGLEHLLLASFTLPDSTARRVFEHLGSNRDALREAVIRVHGEALAAAGMTDAGVATSALSRPRTGPLRLTEPAQAAFRNAVALAKSERRPIVGADIVAAVATITHGTAARALESLGLVRSDVVDAARAEPAS</sequence>
<evidence type="ECO:0000256" key="1">
    <source>
        <dbReference type="PROSITE-ProRule" id="PRU01251"/>
    </source>
</evidence>
<dbReference type="AlphaFoldDB" id="A0A076ERN5"/>
<dbReference type="GO" id="GO:0006508">
    <property type="term" value="P:proteolysis"/>
    <property type="evidence" value="ECO:0007669"/>
    <property type="project" value="UniProtKB-KW"/>
</dbReference>
<dbReference type="Pfam" id="PF02861">
    <property type="entry name" value="Clp_N"/>
    <property type="match status" value="1"/>
</dbReference>
<proteinExistence type="predicted"/>
<evidence type="ECO:0000313" key="4">
    <source>
        <dbReference type="Proteomes" id="UP000028488"/>
    </source>
</evidence>
<gene>
    <name evidence="3" type="ORF">EP51_29795</name>
</gene>
<keyword evidence="3" id="KW-0645">Protease</keyword>
<name>A0A076ERN5_RHOOP</name>
<feature type="domain" description="Clp R" evidence="2">
    <location>
        <begin position="1"/>
        <end position="73"/>
    </location>
</feature>
<dbReference type="RefSeq" id="WP_128641296.1">
    <property type="nucleotide sequence ID" value="NZ_CP008947.1"/>
</dbReference>
<keyword evidence="3" id="KW-0067">ATP-binding</keyword>
<dbReference type="Gene3D" id="1.10.1780.10">
    <property type="entry name" value="Clp, N-terminal domain"/>
    <property type="match status" value="1"/>
</dbReference>
<dbReference type="GO" id="GO:0005524">
    <property type="term" value="F:ATP binding"/>
    <property type="evidence" value="ECO:0007669"/>
    <property type="project" value="UniProtKB-KW"/>
</dbReference>
<dbReference type="PROSITE" id="PS51903">
    <property type="entry name" value="CLP_R"/>
    <property type="match status" value="1"/>
</dbReference>
<accession>A0A076ERN5</accession>
<dbReference type="eggNOG" id="ENOG5032YB1">
    <property type="taxonomic scope" value="Bacteria"/>
</dbReference>
<dbReference type="SUPFAM" id="SSF81923">
    <property type="entry name" value="Double Clp-N motif"/>
    <property type="match status" value="1"/>
</dbReference>
<keyword evidence="1" id="KW-0677">Repeat</keyword>
<dbReference type="InterPro" id="IPR036628">
    <property type="entry name" value="Clp_N_dom_sf"/>
</dbReference>
<dbReference type="InterPro" id="IPR004176">
    <property type="entry name" value="Clp_R_N"/>
</dbReference>
<organism evidence="3 4">
    <name type="scientific">Rhodococcus opacus</name>
    <name type="common">Nocardia opaca</name>
    <dbReference type="NCBI Taxonomy" id="37919"/>
    <lineage>
        <taxon>Bacteria</taxon>
        <taxon>Bacillati</taxon>
        <taxon>Actinomycetota</taxon>
        <taxon>Actinomycetes</taxon>
        <taxon>Mycobacteriales</taxon>
        <taxon>Nocardiaceae</taxon>
        <taxon>Rhodococcus</taxon>
    </lineage>
</organism>